<dbReference type="STRING" id="1230905.A0A1G4J5T6"/>
<evidence type="ECO:0000259" key="6">
    <source>
        <dbReference type="Pfam" id="PF03151"/>
    </source>
</evidence>
<feature type="transmembrane region" description="Helical" evidence="5">
    <location>
        <begin position="213"/>
        <end position="235"/>
    </location>
</feature>
<keyword evidence="2 5" id="KW-0812">Transmembrane</keyword>
<proteinExistence type="predicted"/>
<feature type="transmembrane region" description="Helical" evidence="5">
    <location>
        <begin position="339"/>
        <end position="358"/>
    </location>
</feature>
<dbReference type="GO" id="GO:0016020">
    <property type="term" value="C:membrane"/>
    <property type="evidence" value="ECO:0007669"/>
    <property type="project" value="UniProtKB-SubCell"/>
</dbReference>
<organism evidence="7 8">
    <name type="scientific">Lachancea mirantina</name>
    <dbReference type="NCBI Taxonomy" id="1230905"/>
    <lineage>
        <taxon>Eukaryota</taxon>
        <taxon>Fungi</taxon>
        <taxon>Dikarya</taxon>
        <taxon>Ascomycota</taxon>
        <taxon>Saccharomycotina</taxon>
        <taxon>Saccharomycetes</taxon>
        <taxon>Saccharomycetales</taxon>
        <taxon>Saccharomycetaceae</taxon>
        <taxon>Lachancea</taxon>
    </lineage>
</organism>
<comment type="subcellular location">
    <subcellularLocation>
        <location evidence="1">Membrane</location>
        <topology evidence="1">Multi-pass membrane protein</topology>
    </subcellularLocation>
</comment>
<feature type="transmembrane region" description="Helical" evidence="5">
    <location>
        <begin position="378"/>
        <end position="400"/>
    </location>
</feature>
<dbReference type="InterPro" id="IPR050186">
    <property type="entry name" value="TPT_transporter"/>
</dbReference>
<dbReference type="OrthoDB" id="1588579at2759"/>
<name>A0A1G4J5T6_9SACH</name>
<evidence type="ECO:0000256" key="5">
    <source>
        <dbReference type="SAM" id="Phobius"/>
    </source>
</evidence>
<evidence type="ECO:0000256" key="1">
    <source>
        <dbReference type="ARBA" id="ARBA00004141"/>
    </source>
</evidence>
<dbReference type="EMBL" id="LT598466">
    <property type="protein sequence ID" value="SCU84954.1"/>
    <property type="molecule type" value="Genomic_DNA"/>
</dbReference>
<feature type="transmembrane region" description="Helical" evidence="5">
    <location>
        <begin position="189"/>
        <end position="207"/>
    </location>
</feature>
<keyword evidence="4 5" id="KW-0472">Membrane</keyword>
<evidence type="ECO:0000256" key="2">
    <source>
        <dbReference type="ARBA" id="ARBA00022692"/>
    </source>
</evidence>
<evidence type="ECO:0000256" key="4">
    <source>
        <dbReference type="ARBA" id="ARBA00023136"/>
    </source>
</evidence>
<keyword evidence="3 5" id="KW-1133">Transmembrane helix</keyword>
<feature type="domain" description="Sugar phosphate transporter" evidence="6">
    <location>
        <begin position="91"/>
        <end position="449"/>
    </location>
</feature>
<keyword evidence="8" id="KW-1185">Reference proteome</keyword>
<accession>A0A1G4J5T6</accession>
<dbReference type="AlphaFoldDB" id="A0A1G4J5T6"/>
<dbReference type="Proteomes" id="UP000191024">
    <property type="component" value="Chromosome C"/>
</dbReference>
<dbReference type="InterPro" id="IPR004853">
    <property type="entry name" value="Sugar_P_trans_dom"/>
</dbReference>
<evidence type="ECO:0000313" key="7">
    <source>
        <dbReference type="EMBL" id="SCU84954.1"/>
    </source>
</evidence>
<feature type="transmembrane region" description="Helical" evidence="5">
    <location>
        <begin position="247"/>
        <end position="266"/>
    </location>
</feature>
<dbReference type="Pfam" id="PF03151">
    <property type="entry name" value="TPT"/>
    <property type="match status" value="1"/>
</dbReference>
<feature type="transmembrane region" description="Helical" evidence="5">
    <location>
        <begin position="281"/>
        <end position="301"/>
    </location>
</feature>
<reference evidence="8" key="1">
    <citation type="submission" date="2016-03" db="EMBL/GenBank/DDBJ databases">
        <authorList>
            <person name="Devillers H."/>
        </authorList>
    </citation>
    <scope>NUCLEOTIDE SEQUENCE [LARGE SCALE GENOMIC DNA]</scope>
</reference>
<dbReference type="PANTHER" id="PTHR11132">
    <property type="entry name" value="SOLUTE CARRIER FAMILY 35"/>
    <property type="match status" value="1"/>
</dbReference>
<evidence type="ECO:0000313" key="8">
    <source>
        <dbReference type="Proteomes" id="UP000191024"/>
    </source>
</evidence>
<sequence length="457" mass="50628">MITTQSATQSTTTKRRGSVHTNLYDSQQFPMLKLSRSFVGSGLSDDGFAENLLEKTDERQSPPEKGLELREKLVALFPPHVKEYLPEINVRVTGLCCLWYVTSSVSSNLSKAILSGFPHPVALTELQFSISAALCFLFVTMANMLSSERAKKTNLSRAVLRFPEGILPTYLNGSFTDCILHRFLFPCKMGLTATFPMGIFQLVGHITSHKATFLIPVSLVHSVKALSPIMTVAYFRIAKGRQYSPMTYYTLIPLVFGVIITCWSTHGHKSPSSALSKDSSFMFGLFFALISMAIFVSQNIFAKGILTVKKSTGILPSKAGQKKSSLDERELSPLQIDKITILFYCSCIGFLLTFPLFISNELLNLRGDKSVFHDLNSHVILLATIHGIAHFFQAMLAFQLIGMLSPVTYSIANIMKRIVIIGVALVWESSLSYGQIFGLAMTVTGLYGYDKWGMLTK</sequence>
<evidence type="ECO:0000256" key="3">
    <source>
        <dbReference type="ARBA" id="ARBA00022989"/>
    </source>
</evidence>
<gene>
    <name evidence="7" type="ORF">LAMI_0C09560G</name>
</gene>
<protein>
    <submittedName>
        <fullName evidence="7">LAMI_0C09560g1_1</fullName>
    </submittedName>
</protein>